<dbReference type="AlphaFoldDB" id="A0A814L2T7"/>
<gene>
    <name evidence="1" type="ORF">OXX778_LOCUS19210</name>
</gene>
<keyword evidence="2" id="KW-1185">Reference proteome</keyword>
<organism evidence="1 2">
    <name type="scientific">Brachionus calyciflorus</name>
    <dbReference type="NCBI Taxonomy" id="104777"/>
    <lineage>
        <taxon>Eukaryota</taxon>
        <taxon>Metazoa</taxon>
        <taxon>Spiralia</taxon>
        <taxon>Gnathifera</taxon>
        <taxon>Rotifera</taxon>
        <taxon>Eurotatoria</taxon>
        <taxon>Monogononta</taxon>
        <taxon>Pseudotrocha</taxon>
        <taxon>Ploima</taxon>
        <taxon>Brachionidae</taxon>
        <taxon>Brachionus</taxon>
    </lineage>
</organism>
<name>A0A814L2T7_9BILA</name>
<protein>
    <submittedName>
        <fullName evidence="1">Uncharacterized protein</fullName>
    </submittedName>
</protein>
<dbReference type="EMBL" id="CAJNOC010005700">
    <property type="protein sequence ID" value="CAF1059412.1"/>
    <property type="molecule type" value="Genomic_DNA"/>
</dbReference>
<comment type="caution">
    <text evidence="1">The sequence shown here is derived from an EMBL/GenBank/DDBJ whole genome shotgun (WGS) entry which is preliminary data.</text>
</comment>
<sequence>MKIKGTICYIVSDNLAANESSLVERFSSRVSGLCRFCTADNDDKQHKFNEDELISRIKSSSTIGIKANCCLNDLQYFKIFNGQPPDIMHDFLEGVLCLNFGLLNDSIRRFVSVDELKSQLENFKYGRHDGKNKVPFDVFTDRSINKTNGFKLSATQLTIRFMEWLTAFEIEETETENPIIESTKIAYYLPFDLYRFHTQNILLPKTSVDKIISLLAKVDKIEEFFKNIQRIYDVLEIQGLLLIIGDSGVPEDEDLSERDELLVLRADQSQLKFQLSKKDELINNLTEELNSKKTVQFSGFRQSSRYEEDENLDDDF</sequence>
<accession>A0A814L2T7</accession>
<feature type="non-terminal residue" evidence="1">
    <location>
        <position position="1"/>
    </location>
</feature>
<proteinExistence type="predicted"/>
<dbReference type="Proteomes" id="UP000663879">
    <property type="component" value="Unassembled WGS sequence"/>
</dbReference>
<dbReference type="OrthoDB" id="10044445at2759"/>
<evidence type="ECO:0000313" key="1">
    <source>
        <dbReference type="EMBL" id="CAF1059412.1"/>
    </source>
</evidence>
<evidence type="ECO:0000313" key="2">
    <source>
        <dbReference type="Proteomes" id="UP000663879"/>
    </source>
</evidence>
<reference evidence="1" key="1">
    <citation type="submission" date="2021-02" db="EMBL/GenBank/DDBJ databases">
        <authorList>
            <person name="Nowell W R."/>
        </authorList>
    </citation>
    <scope>NUCLEOTIDE SEQUENCE</scope>
    <source>
        <strain evidence="1">Ploen Becks lab</strain>
    </source>
</reference>